<evidence type="ECO:0000313" key="2">
    <source>
        <dbReference type="Proteomes" id="UP000604391"/>
    </source>
</evidence>
<organism evidence="1 2">
    <name type="scientific">Candidatus Undinarchaeum marinum</name>
    <dbReference type="NCBI Taxonomy" id="2756141"/>
    <lineage>
        <taxon>Archaea</taxon>
        <taxon>Candidatus Undinarchaeota</taxon>
        <taxon>Candidatus Undinarchaeia</taxon>
        <taxon>Candidatus Undinarchaeales</taxon>
        <taxon>Candidatus Undinarchaeaceae</taxon>
        <taxon>Candidatus Undinarchaeum</taxon>
    </lineage>
</organism>
<gene>
    <name evidence="1" type="ORF">H1011_00605</name>
</gene>
<proteinExistence type="predicted"/>
<keyword evidence="2" id="KW-1185">Reference proteome</keyword>
<sequence>MEKLTRAPALERFVSEIRPEDIRVRVVGTVSDKSENSFELGDETGKILVKSASGFSFENGNKVRVFGRPVVAEKGVELEFELAQDMNLLNEKLYKKTITLNQNKDTDGN</sequence>
<protein>
    <submittedName>
        <fullName evidence="1">Uncharacterized protein</fullName>
    </submittedName>
</protein>
<accession>A0A832ULD9</accession>
<dbReference type="AlphaFoldDB" id="A0A832ULD9"/>
<dbReference type="Proteomes" id="UP000604391">
    <property type="component" value="Unassembled WGS sequence"/>
</dbReference>
<evidence type="ECO:0000313" key="1">
    <source>
        <dbReference type="EMBL" id="HIJ99308.1"/>
    </source>
</evidence>
<name>A0A832ULD9_9ARCH</name>
<reference evidence="1 2" key="1">
    <citation type="journal article" name="Nat. Commun.">
        <title>Undinarchaeota illuminate DPANN phylogeny and the impact of gene transfer on archaeal evolution.</title>
        <authorList>
            <person name="Dombrowski N."/>
            <person name="Williams T.A."/>
            <person name="Sun J."/>
            <person name="Woodcroft B.J."/>
            <person name="Lee J.H."/>
            <person name="Minh B.Q."/>
            <person name="Rinke C."/>
            <person name="Spang A."/>
        </authorList>
    </citation>
    <scope>NUCLEOTIDE SEQUENCE [LARGE SCALE GENOMIC DNA]</scope>
    <source>
        <strain evidence="1">MAG_bin17</strain>
    </source>
</reference>
<comment type="caution">
    <text evidence="1">The sequence shown here is derived from an EMBL/GenBank/DDBJ whole genome shotgun (WGS) entry which is preliminary data.</text>
</comment>
<dbReference type="EMBL" id="DVAD01000004">
    <property type="protein sequence ID" value="HIJ99308.1"/>
    <property type="molecule type" value="Genomic_DNA"/>
</dbReference>